<protein>
    <submittedName>
        <fullName evidence="1">Uncharacterized protein</fullName>
    </submittedName>
</protein>
<evidence type="ECO:0000313" key="2">
    <source>
        <dbReference type="Proteomes" id="UP000596742"/>
    </source>
</evidence>
<name>A0A8B6FKE7_MYTGA</name>
<dbReference type="InterPro" id="IPR029063">
    <property type="entry name" value="SAM-dependent_MTases_sf"/>
</dbReference>
<accession>A0A8B6FKE7</accession>
<comment type="caution">
    <text evidence="1">The sequence shown here is derived from an EMBL/GenBank/DDBJ whole genome shotgun (WGS) entry which is preliminary data.</text>
</comment>
<dbReference type="OrthoDB" id="411785at2759"/>
<gene>
    <name evidence="1" type="ORF">MGAL_10B026849</name>
</gene>
<reference evidence="1" key="1">
    <citation type="submission" date="2018-11" db="EMBL/GenBank/DDBJ databases">
        <authorList>
            <person name="Alioto T."/>
            <person name="Alioto T."/>
        </authorList>
    </citation>
    <scope>NUCLEOTIDE SEQUENCE</scope>
</reference>
<keyword evidence="2" id="KW-1185">Reference proteome</keyword>
<dbReference type="Gene3D" id="3.40.50.150">
    <property type="entry name" value="Vaccinia Virus protein VP39"/>
    <property type="match status" value="1"/>
</dbReference>
<dbReference type="Proteomes" id="UP000596742">
    <property type="component" value="Unassembled WGS sequence"/>
</dbReference>
<evidence type="ECO:0000313" key="1">
    <source>
        <dbReference type="EMBL" id="VDI50173.1"/>
    </source>
</evidence>
<dbReference type="SUPFAM" id="SSF53335">
    <property type="entry name" value="S-adenosyl-L-methionine-dependent methyltransferases"/>
    <property type="match status" value="1"/>
</dbReference>
<proteinExistence type="predicted"/>
<organism evidence="1 2">
    <name type="scientific">Mytilus galloprovincialis</name>
    <name type="common">Mediterranean mussel</name>
    <dbReference type="NCBI Taxonomy" id="29158"/>
    <lineage>
        <taxon>Eukaryota</taxon>
        <taxon>Metazoa</taxon>
        <taxon>Spiralia</taxon>
        <taxon>Lophotrochozoa</taxon>
        <taxon>Mollusca</taxon>
        <taxon>Bivalvia</taxon>
        <taxon>Autobranchia</taxon>
        <taxon>Pteriomorphia</taxon>
        <taxon>Mytilida</taxon>
        <taxon>Mytiloidea</taxon>
        <taxon>Mytilidae</taxon>
        <taxon>Mytilinae</taxon>
        <taxon>Mytilus</taxon>
    </lineage>
</organism>
<dbReference type="EMBL" id="UYJE01006913">
    <property type="protein sequence ID" value="VDI50173.1"/>
    <property type="molecule type" value="Genomic_DNA"/>
</dbReference>
<sequence>MVKIATDWFGFVQDELLTVHVSDGIELVKKEVENGLKRDVIMLDVDSKDTSVGMSCPPQAFVEEEFLLNIKKLLDNNGVLILNLVCRDEDMKKTVIKRLTGIFHQVVVKDIEEEVNQIVYAQNSTEQTDSEIGLANDTCHNCAMKNPQTLLSPETSKYLNSCVKGTDIDLSDQFKNMIIVDR</sequence>
<dbReference type="AlphaFoldDB" id="A0A8B6FKE7"/>